<evidence type="ECO:0000256" key="3">
    <source>
        <dbReference type="ARBA" id="ARBA00022475"/>
    </source>
</evidence>
<dbReference type="CDD" id="cd18548">
    <property type="entry name" value="ABC_6TM_Tm287_like"/>
    <property type="match status" value="1"/>
</dbReference>
<keyword evidence="3" id="KW-1003">Cell membrane</keyword>
<evidence type="ECO:0000256" key="2">
    <source>
        <dbReference type="ARBA" id="ARBA00022448"/>
    </source>
</evidence>
<evidence type="ECO:0000313" key="12">
    <source>
        <dbReference type="EMBL" id="HJC36348.1"/>
    </source>
</evidence>
<organism evidence="12 13">
    <name type="scientific">Candidatus Merdibacter merdavium</name>
    <dbReference type="NCBI Taxonomy" id="2838692"/>
    <lineage>
        <taxon>Bacteria</taxon>
        <taxon>Bacillati</taxon>
        <taxon>Bacillota</taxon>
        <taxon>Erysipelotrichia</taxon>
        <taxon>Erysipelotrichales</taxon>
        <taxon>Erysipelotrichaceae</taxon>
        <taxon>Merdibacter</taxon>
    </lineage>
</organism>
<dbReference type="Pfam" id="PF00005">
    <property type="entry name" value="ABC_tran"/>
    <property type="match status" value="1"/>
</dbReference>
<keyword evidence="4 9" id="KW-0812">Transmembrane</keyword>
<dbReference type="PROSITE" id="PS50929">
    <property type="entry name" value="ABC_TM1F"/>
    <property type="match status" value="1"/>
</dbReference>
<evidence type="ECO:0000256" key="4">
    <source>
        <dbReference type="ARBA" id="ARBA00022692"/>
    </source>
</evidence>
<evidence type="ECO:0000256" key="6">
    <source>
        <dbReference type="ARBA" id="ARBA00022840"/>
    </source>
</evidence>
<dbReference type="InterPro" id="IPR003593">
    <property type="entry name" value="AAA+_ATPase"/>
</dbReference>
<feature type="transmembrane region" description="Helical" evidence="9">
    <location>
        <begin position="271"/>
        <end position="296"/>
    </location>
</feature>
<dbReference type="PANTHER" id="PTHR43394:SF1">
    <property type="entry name" value="ATP-BINDING CASSETTE SUB-FAMILY B MEMBER 10, MITOCHONDRIAL"/>
    <property type="match status" value="1"/>
</dbReference>
<keyword evidence="8 9" id="KW-0472">Membrane</keyword>
<gene>
    <name evidence="12" type="ORF">H9702_04375</name>
</gene>
<dbReference type="Gene3D" id="3.40.50.300">
    <property type="entry name" value="P-loop containing nucleotide triphosphate hydrolases"/>
    <property type="match status" value="1"/>
</dbReference>
<dbReference type="PROSITE" id="PS00211">
    <property type="entry name" value="ABC_TRANSPORTER_1"/>
    <property type="match status" value="1"/>
</dbReference>
<dbReference type="AlphaFoldDB" id="A0A9D2NTB1"/>
<dbReference type="SUPFAM" id="SSF90123">
    <property type="entry name" value="ABC transporter transmembrane region"/>
    <property type="match status" value="1"/>
</dbReference>
<keyword evidence="5" id="KW-0547">Nucleotide-binding</keyword>
<dbReference type="InterPro" id="IPR027417">
    <property type="entry name" value="P-loop_NTPase"/>
</dbReference>
<dbReference type="InterPro" id="IPR036640">
    <property type="entry name" value="ABC1_TM_sf"/>
</dbReference>
<evidence type="ECO:0000256" key="9">
    <source>
        <dbReference type="SAM" id="Phobius"/>
    </source>
</evidence>
<feature type="domain" description="ABC transmembrane type-1" evidence="11">
    <location>
        <begin position="17"/>
        <end position="298"/>
    </location>
</feature>
<feature type="transmembrane region" description="Helical" evidence="9">
    <location>
        <begin position="52"/>
        <end position="72"/>
    </location>
</feature>
<evidence type="ECO:0000256" key="7">
    <source>
        <dbReference type="ARBA" id="ARBA00022989"/>
    </source>
</evidence>
<dbReference type="PROSITE" id="PS50893">
    <property type="entry name" value="ABC_TRANSPORTER_2"/>
    <property type="match status" value="1"/>
</dbReference>
<dbReference type="InterPro" id="IPR011527">
    <property type="entry name" value="ABC1_TM_dom"/>
</dbReference>
<proteinExistence type="predicted"/>
<dbReference type="GO" id="GO:0016887">
    <property type="term" value="F:ATP hydrolysis activity"/>
    <property type="evidence" value="ECO:0007669"/>
    <property type="project" value="InterPro"/>
</dbReference>
<feature type="domain" description="ABC transporter" evidence="10">
    <location>
        <begin position="332"/>
        <end position="566"/>
    </location>
</feature>
<reference evidence="12" key="1">
    <citation type="journal article" date="2021" name="PeerJ">
        <title>Extensive microbial diversity within the chicken gut microbiome revealed by metagenomics and culture.</title>
        <authorList>
            <person name="Gilroy R."/>
            <person name="Ravi A."/>
            <person name="Getino M."/>
            <person name="Pursley I."/>
            <person name="Horton D.L."/>
            <person name="Alikhan N.F."/>
            <person name="Baker D."/>
            <person name="Gharbi K."/>
            <person name="Hall N."/>
            <person name="Watson M."/>
            <person name="Adriaenssens E.M."/>
            <person name="Foster-Nyarko E."/>
            <person name="Jarju S."/>
            <person name="Secka A."/>
            <person name="Antonio M."/>
            <person name="Oren A."/>
            <person name="Chaudhuri R.R."/>
            <person name="La Ragione R."/>
            <person name="Hildebrand F."/>
            <person name="Pallen M.J."/>
        </authorList>
    </citation>
    <scope>NUCLEOTIDE SEQUENCE</scope>
    <source>
        <strain evidence="12">CHK187-11901</strain>
    </source>
</reference>
<accession>A0A9D2NTB1</accession>
<dbReference type="SMART" id="SM00382">
    <property type="entry name" value="AAA"/>
    <property type="match status" value="1"/>
</dbReference>
<keyword evidence="2" id="KW-0813">Transport</keyword>
<dbReference type="InterPro" id="IPR017871">
    <property type="entry name" value="ABC_transporter-like_CS"/>
</dbReference>
<dbReference type="FunFam" id="3.40.50.300:FF:000854">
    <property type="entry name" value="Multidrug ABC transporter ATP-binding protein"/>
    <property type="match status" value="1"/>
</dbReference>
<feature type="transmembrane region" description="Helical" evidence="9">
    <location>
        <begin position="237"/>
        <end position="259"/>
    </location>
</feature>
<evidence type="ECO:0000256" key="1">
    <source>
        <dbReference type="ARBA" id="ARBA00004651"/>
    </source>
</evidence>
<dbReference type="PANTHER" id="PTHR43394">
    <property type="entry name" value="ATP-DEPENDENT PERMEASE MDL1, MITOCHONDRIAL"/>
    <property type="match status" value="1"/>
</dbReference>
<dbReference type="Proteomes" id="UP000823896">
    <property type="component" value="Unassembled WGS sequence"/>
</dbReference>
<evidence type="ECO:0000313" key="13">
    <source>
        <dbReference type="Proteomes" id="UP000823896"/>
    </source>
</evidence>
<protein>
    <submittedName>
        <fullName evidence="12">ABC transporter ATP-binding protein/permease</fullName>
    </submittedName>
</protein>
<dbReference type="EMBL" id="DWWM01000026">
    <property type="protein sequence ID" value="HJC36348.1"/>
    <property type="molecule type" value="Genomic_DNA"/>
</dbReference>
<feature type="transmembrane region" description="Helical" evidence="9">
    <location>
        <begin position="133"/>
        <end position="151"/>
    </location>
</feature>
<dbReference type="Gene3D" id="1.20.1560.10">
    <property type="entry name" value="ABC transporter type 1, transmembrane domain"/>
    <property type="match status" value="1"/>
</dbReference>
<dbReference type="GO" id="GO:0005886">
    <property type="term" value="C:plasma membrane"/>
    <property type="evidence" value="ECO:0007669"/>
    <property type="project" value="UniProtKB-SubCell"/>
</dbReference>
<dbReference type="SUPFAM" id="SSF52540">
    <property type="entry name" value="P-loop containing nucleoside triphosphate hydrolases"/>
    <property type="match status" value="1"/>
</dbReference>
<feature type="transmembrane region" description="Helical" evidence="9">
    <location>
        <begin position="20"/>
        <end position="40"/>
    </location>
</feature>
<sequence length="576" mass="64306">MRKLAKYLKPYWVQCTLGPFCKLMEAVLELILPTIMAYMINDGVVHRDLQTVLWLSVLMLIMVFAGFGFSMVCQYNAALASQGFGTDMRNRMFQHIQRFSYQDIDHFTTTSLINRIGNDVNQLQVAVAMLIRLVIRAPFIIIGAIIMAMILDFRLSLVLAAAVPFIALILYGFIRLSTPLYRIYQKKLDQFATVLQDQFAGIRVIRAFVTQRRERLKAEEHIDALQLQMMRITRLSALLNPLTAIVINGAIVILLYQGVLQIQAGTIEPGVIVAFINYAGSILTALVAMSNLIVIFTRAAASAQRVNEILEYAPSMSPGTEALQYLDPEEAIRFTHVTFSYGGGAAAIRDADFVIRRGEMIGIIGGTGAGKSTLIHLLNRFYDPQEGSIEVFGQKVQSICPQELHRCIATVLQLNELFHGTVRENVCFGMRRASDEKVWEALRLAQAEDFVRALPRQLDEVIERGGANLSGGQRQRLCIARALIRMPQILILDDSSSALDFRTDAALRQCLREAFPQTTKIIVSQRAGTLSTCDRILVMQDGICAGFAPHAQLYEECAVYRSICQTQGVSRKAVRT</sequence>
<keyword evidence="7 9" id="KW-1133">Transmembrane helix</keyword>
<comment type="subcellular location">
    <subcellularLocation>
        <location evidence="1">Cell membrane</location>
        <topology evidence="1">Multi-pass membrane protein</topology>
    </subcellularLocation>
</comment>
<dbReference type="InterPro" id="IPR003439">
    <property type="entry name" value="ABC_transporter-like_ATP-bd"/>
</dbReference>
<evidence type="ECO:0000256" key="8">
    <source>
        <dbReference type="ARBA" id="ARBA00023136"/>
    </source>
</evidence>
<name>A0A9D2NTB1_9FIRM</name>
<dbReference type="InterPro" id="IPR039421">
    <property type="entry name" value="Type_1_exporter"/>
</dbReference>
<dbReference type="GO" id="GO:0015421">
    <property type="term" value="F:ABC-type oligopeptide transporter activity"/>
    <property type="evidence" value="ECO:0007669"/>
    <property type="project" value="TreeGrafter"/>
</dbReference>
<evidence type="ECO:0000259" key="10">
    <source>
        <dbReference type="PROSITE" id="PS50893"/>
    </source>
</evidence>
<dbReference type="Pfam" id="PF00664">
    <property type="entry name" value="ABC_membrane"/>
    <property type="match status" value="1"/>
</dbReference>
<evidence type="ECO:0000259" key="11">
    <source>
        <dbReference type="PROSITE" id="PS50929"/>
    </source>
</evidence>
<comment type="caution">
    <text evidence="12">The sequence shown here is derived from an EMBL/GenBank/DDBJ whole genome shotgun (WGS) entry which is preliminary data.</text>
</comment>
<dbReference type="GO" id="GO:0005524">
    <property type="term" value="F:ATP binding"/>
    <property type="evidence" value="ECO:0007669"/>
    <property type="project" value="UniProtKB-KW"/>
</dbReference>
<reference evidence="12" key="2">
    <citation type="submission" date="2021-04" db="EMBL/GenBank/DDBJ databases">
        <authorList>
            <person name="Gilroy R."/>
        </authorList>
    </citation>
    <scope>NUCLEOTIDE SEQUENCE</scope>
    <source>
        <strain evidence="12">CHK187-11901</strain>
    </source>
</reference>
<keyword evidence="6 12" id="KW-0067">ATP-binding</keyword>
<feature type="transmembrane region" description="Helical" evidence="9">
    <location>
        <begin position="157"/>
        <end position="177"/>
    </location>
</feature>
<evidence type="ECO:0000256" key="5">
    <source>
        <dbReference type="ARBA" id="ARBA00022741"/>
    </source>
</evidence>